<organism evidence="9 12">
    <name type="scientific">Drosophila virilis</name>
    <name type="common">Fruit fly</name>
    <dbReference type="NCBI Taxonomy" id="7244"/>
    <lineage>
        <taxon>Eukaryota</taxon>
        <taxon>Metazoa</taxon>
        <taxon>Ecdysozoa</taxon>
        <taxon>Arthropoda</taxon>
        <taxon>Hexapoda</taxon>
        <taxon>Insecta</taxon>
        <taxon>Pterygota</taxon>
        <taxon>Neoptera</taxon>
        <taxon>Endopterygota</taxon>
        <taxon>Diptera</taxon>
        <taxon>Brachycera</taxon>
        <taxon>Muscomorpha</taxon>
        <taxon>Ephydroidea</taxon>
        <taxon>Drosophilidae</taxon>
        <taxon>Drosophila</taxon>
    </lineage>
</organism>
<accession>B4MG62</accession>
<keyword evidence="3 8" id="KW-0812">Transmembrane</keyword>
<dbReference type="KEGG" id="dvi:6636695"/>
<feature type="transmembrane region" description="Helical" evidence="8">
    <location>
        <begin position="156"/>
        <end position="174"/>
    </location>
</feature>
<dbReference type="EMBL" id="CH940672">
    <property type="protein sequence ID" value="EDW57385.1"/>
    <property type="molecule type" value="Genomic_DNA"/>
</dbReference>
<proteinExistence type="inferred from homology"/>
<dbReference type="InParanoid" id="B4MG62"/>
<dbReference type="PANTHER" id="PTHR21433:SF0">
    <property type="entry name" value="TRANSMEMBRANE PROTEIN 120 HOMOLOG"/>
    <property type="match status" value="1"/>
</dbReference>
<feature type="transmembrane region" description="Helical" evidence="8">
    <location>
        <begin position="298"/>
        <end position="322"/>
    </location>
</feature>
<feature type="compositionally biased region" description="Polar residues" evidence="7">
    <location>
        <begin position="354"/>
        <end position="364"/>
    </location>
</feature>
<feature type="compositionally biased region" description="Low complexity" evidence="7">
    <location>
        <begin position="365"/>
        <end position="383"/>
    </location>
</feature>
<comment type="similarity">
    <text evidence="2">Belongs to the TMEM120 family.</text>
</comment>
<evidence type="ECO:0000256" key="7">
    <source>
        <dbReference type="SAM" id="MobiDB-lite"/>
    </source>
</evidence>
<feature type="region of interest" description="Disordered" evidence="7">
    <location>
        <begin position="354"/>
        <end position="409"/>
    </location>
</feature>
<feature type="transmembrane region" description="Helical" evidence="8">
    <location>
        <begin position="216"/>
        <end position="239"/>
    </location>
</feature>
<protein>
    <submittedName>
        <fullName evidence="9">Uncharacterized protein, isoform A</fullName>
    </submittedName>
    <submittedName>
        <fullName evidence="10">Uncharacterized protein, isoform B</fullName>
    </submittedName>
    <submittedName>
        <fullName evidence="11">Uncharacterized protein, isoform C</fullName>
    </submittedName>
</protein>
<evidence type="ECO:0000256" key="8">
    <source>
        <dbReference type="SAM" id="Phobius"/>
    </source>
</evidence>
<dbReference type="InterPro" id="IPR012926">
    <property type="entry name" value="TMEM120A/B"/>
</dbReference>
<keyword evidence="12" id="KW-1185">Reference proteome</keyword>
<reference evidence="9" key="3">
    <citation type="submission" date="2008-06" db="EMBL/GenBank/DDBJ databases">
        <authorList>
            <consortium name="FlyBase"/>
        </authorList>
    </citation>
    <scope>NUCLEOTIDE SEQUENCE</scope>
    <source>
        <strain evidence="9">TSC#15010-1051.87</strain>
    </source>
</reference>
<dbReference type="AlphaFoldDB" id="B4MG62"/>
<dbReference type="EMBL" id="CH940672">
    <property type="protein sequence ID" value="KRF77747.1"/>
    <property type="molecule type" value="Genomic_DNA"/>
</dbReference>
<comment type="subcellular location">
    <subcellularLocation>
        <location evidence="1">Membrane</location>
        <topology evidence="1">Multi-pass membrane protein</topology>
    </subcellularLocation>
</comment>
<keyword evidence="4 8" id="KW-1133">Transmembrane helix</keyword>
<evidence type="ECO:0000313" key="9">
    <source>
        <dbReference type="EMBL" id="EDW57385.1"/>
    </source>
</evidence>
<evidence type="ECO:0000256" key="5">
    <source>
        <dbReference type="ARBA" id="ARBA00023136"/>
    </source>
</evidence>
<evidence type="ECO:0000256" key="6">
    <source>
        <dbReference type="SAM" id="Coils"/>
    </source>
</evidence>
<evidence type="ECO:0000256" key="1">
    <source>
        <dbReference type="ARBA" id="ARBA00004141"/>
    </source>
</evidence>
<reference evidence="9" key="2">
    <citation type="journal article" date="2008" name="Bioinformatics">
        <title>Assembly reconciliation.</title>
        <authorList>
            <person name="Zimin A.V."/>
            <person name="Smith D.R."/>
            <person name="Sutton G."/>
            <person name="Yorke J.A."/>
        </authorList>
    </citation>
    <scope>NUCLEOTIDE SEQUENCE</scope>
    <source>
        <strain evidence="9">TSC#15010-1051.87</strain>
    </source>
</reference>
<dbReference type="OrthoDB" id="2015098at2759"/>
<dbReference type="SMR" id="B4MG62"/>
<dbReference type="eggNOG" id="KOG4758">
    <property type="taxonomic scope" value="Eukaryota"/>
</dbReference>
<name>B4MG62_DROVI</name>
<dbReference type="EMBL" id="CH940672">
    <property type="protein sequence ID" value="KRF77746.1"/>
    <property type="molecule type" value="Genomic_DNA"/>
</dbReference>
<dbReference type="OMA" id="WPNTGPW"/>
<feature type="coiled-coil region" evidence="6">
    <location>
        <begin position="3"/>
        <end position="40"/>
    </location>
</feature>
<feature type="transmembrane region" description="Helical" evidence="8">
    <location>
        <begin position="186"/>
        <end position="204"/>
    </location>
</feature>
<dbReference type="Proteomes" id="UP000008792">
    <property type="component" value="Unassembled WGS sequence"/>
</dbReference>
<evidence type="ECO:0000256" key="4">
    <source>
        <dbReference type="ARBA" id="ARBA00022989"/>
    </source>
</evidence>
<evidence type="ECO:0000313" key="12">
    <source>
        <dbReference type="Proteomes" id="UP000008792"/>
    </source>
</evidence>
<dbReference type="GO" id="GO:0016020">
    <property type="term" value="C:membrane"/>
    <property type="evidence" value="ECO:0007669"/>
    <property type="project" value="UniProtKB-SubCell"/>
</dbReference>
<feature type="transmembrane region" description="Helical" evidence="8">
    <location>
        <begin position="132"/>
        <end position="150"/>
    </location>
</feature>
<evidence type="ECO:0000313" key="11">
    <source>
        <dbReference type="EMBL" id="KRF77747.1"/>
    </source>
</evidence>
<gene>
    <name evidence="9" type="primary">Dvir\GJ18527</name>
    <name evidence="9" type="ORF">Dvir_GJ18527</name>
</gene>
<feature type="transmembrane region" description="Helical" evidence="8">
    <location>
        <begin position="260"/>
        <end position="278"/>
    </location>
</feature>
<evidence type="ECO:0000256" key="2">
    <source>
        <dbReference type="ARBA" id="ARBA00009700"/>
    </source>
</evidence>
<dbReference type="FunCoup" id="B4MG62">
    <property type="interactions" value="157"/>
</dbReference>
<dbReference type="PANTHER" id="PTHR21433">
    <property type="entry name" value="TRANSMEMBRANE PROTEIN INDUCED BY TUMOR NECROSIS FACTOR ALPHA"/>
    <property type="match status" value="1"/>
</dbReference>
<evidence type="ECO:0000256" key="3">
    <source>
        <dbReference type="ARBA" id="ARBA00022692"/>
    </source>
</evidence>
<sequence>MDIETLRNEWDELNREYTELETCNRRYMELLEQLQQHQQKCFNEIKHQRYRMNQITASVRQYKGPIGGEEKEKLDDLQKMSLKRKAQLHEIEQSLPAKSGRYLQIILGDVNVSILNRNDKVRYKDDYEKFKLILNVIGLIMAFFNLIFNYRALELSFIFLLVWYYCTLTIRESILKVNGSRIKGWWRAHHFISTVAAGVLLIWPQGEHWQLFRLQFMYFNVYISIVQYLQFGYQKGLLYRLKALGERHNMDITIEGFHSWMWRGLSFLLPFLFIGYAFQAYNAWTLFKLAYYPPDAPWHVSVMCGLFLLLFVGNTATTLWVVPEKIRERSKERYRLQSMGKSMKLRKEMKNSASDLDLSGSSQVATTTPTSLTPTQATTTPTATPTPTPTPAAASAAAAMPTATEKKEN</sequence>
<reference evidence="9 12" key="1">
    <citation type="journal article" date="2007" name="Nature">
        <title>Evolution of genes and genomes on the Drosophila phylogeny.</title>
        <authorList>
            <consortium name="Drosophila 12 Genomes Consortium"/>
            <person name="Clark A.G."/>
            <person name="Eisen M.B."/>
            <person name="Smith D.R."/>
            <person name="Bergman C.M."/>
            <person name="Oliver B."/>
            <person name="Markow T.A."/>
            <person name="Kaufman T.C."/>
            <person name="Kellis M."/>
            <person name="Gelbart W."/>
            <person name="Iyer V.N."/>
            <person name="Pollard D.A."/>
            <person name="Sackton T.B."/>
            <person name="Larracuente A.M."/>
            <person name="Singh N.D."/>
            <person name="Abad J.P."/>
            <person name="Abt D.N."/>
            <person name="Adryan B."/>
            <person name="Aguade M."/>
            <person name="Akashi H."/>
            <person name="Anderson W.W."/>
            <person name="Aquadro C.F."/>
            <person name="Ardell D.H."/>
            <person name="Arguello R."/>
            <person name="Artieri C.G."/>
            <person name="Barbash D.A."/>
            <person name="Barker D."/>
            <person name="Barsanti P."/>
            <person name="Batterham P."/>
            <person name="Batzoglou S."/>
            <person name="Begun D."/>
            <person name="Bhutkar A."/>
            <person name="Blanco E."/>
            <person name="Bosak S.A."/>
            <person name="Bradley R.K."/>
            <person name="Brand A.D."/>
            <person name="Brent M.R."/>
            <person name="Brooks A.N."/>
            <person name="Brown R.H."/>
            <person name="Butlin R.K."/>
            <person name="Caggese C."/>
            <person name="Calvi B.R."/>
            <person name="Bernardo de Carvalho A."/>
            <person name="Caspi A."/>
            <person name="Castrezana S."/>
            <person name="Celniker S.E."/>
            <person name="Chang J.L."/>
            <person name="Chapple C."/>
            <person name="Chatterji S."/>
            <person name="Chinwalla A."/>
            <person name="Civetta A."/>
            <person name="Clifton S.W."/>
            <person name="Comeron J.M."/>
            <person name="Costello J.C."/>
            <person name="Coyne J.A."/>
            <person name="Daub J."/>
            <person name="David R.G."/>
            <person name="Delcher A.L."/>
            <person name="Delehaunty K."/>
            <person name="Do C.B."/>
            <person name="Ebling H."/>
            <person name="Edwards K."/>
            <person name="Eickbush T."/>
            <person name="Evans J.D."/>
            <person name="Filipski A."/>
            <person name="Findeiss S."/>
            <person name="Freyhult E."/>
            <person name="Fulton L."/>
            <person name="Fulton R."/>
            <person name="Garcia A.C."/>
            <person name="Gardiner A."/>
            <person name="Garfield D.A."/>
            <person name="Garvin B.E."/>
            <person name="Gibson G."/>
            <person name="Gilbert D."/>
            <person name="Gnerre S."/>
            <person name="Godfrey J."/>
            <person name="Good R."/>
            <person name="Gotea V."/>
            <person name="Gravely B."/>
            <person name="Greenberg A.J."/>
            <person name="Griffiths-Jones S."/>
            <person name="Gross S."/>
            <person name="Guigo R."/>
            <person name="Gustafson E.A."/>
            <person name="Haerty W."/>
            <person name="Hahn M.W."/>
            <person name="Halligan D.L."/>
            <person name="Halpern A.L."/>
            <person name="Halter G.M."/>
            <person name="Han M.V."/>
            <person name="Heger A."/>
            <person name="Hillier L."/>
            <person name="Hinrichs A.S."/>
            <person name="Holmes I."/>
            <person name="Hoskins R.A."/>
            <person name="Hubisz M.J."/>
            <person name="Hultmark D."/>
            <person name="Huntley M.A."/>
            <person name="Jaffe D.B."/>
            <person name="Jagadeeshan S."/>
            <person name="Jeck W.R."/>
            <person name="Johnson J."/>
            <person name="Jones C.D."/>
            <person name="Jordan W.C."/>
            <person name="Karpen G.H."/>
            <person name="Kataoka E."/>
            <person name="Keightley P.D."/>
            <person name="Kheradpour P."/>
            <person name="Kirkness E.F."/>
            <person name="Koerich L.B."/>
            <person name="Kristiansen K."/>
            <person name="Kudrna D."/>
            <person name="Kulathinal R.J."/>
            <person name="Kumar S."/>
            <person name="Kwok R."/>
            <person name="Lander E."/>
            <person name="Langley C.H."/>
            <person name="Lapoint R."/>
            <person name="Lazzaro B.P."/>
            <person name="Lee S.J."/>
            <person name="Levesque L."/>
            <person name="Li R."/>
            <person name="Lin C.F."/>
            <person name="Lin M.F."/>
            <person name="Lindblad-Toh K."/>
            <person name="Llopart A."/>
            <person name="Long M."/>
            <person name="Low L."/>
            <person name="Lozovsky E."/>
            <person name="Lu J."/>
            <person name="Luo M."/>
            <person name="Machado C.A."/>
            <person name="Makalowski W."/>
            <person name="Marzo M."/>
            <person name="Matsuda M."/>
            <person name="Matzkin L."/>
            <person name="McAllister B."/>
            <person name="McBride C.S."/>
            <person name="McKernan B."/>
            <person name="McKernan K."/>
            <person name="Mendez-Lago M."/>
            <person name="Minx P."/>
            <person name="Mollenhauer M.U."/>
            <person name="Montooth K."/>
            <person name="Mount S.M."/>
            <person name="Mu X."/>
            <person name="Myers E."/>
            <person name="Negre B."/>
            <person name="Newfeld S."/>
            <person name="Nielsen R."/>
            <person name="Noor M.A."/>
            <person name="O'Grady P."/>
            <person name="Pachter L."/>
            <person name="Papaceit M."/>
            <person name="Parisi M.J."/>
            <person name="Parisi M."/>
            <person name="Parts L."/>
            <person name="Pedersen J.S."/>
            <person name="Pesole G."/>
            <person name="Phillippy A.M."/>
            <person name="Ponting C.P."/>
            <person name="Pop M."/>
            <person name="Porcelli D."/>
            <person name="Powell J.R."/>
            <person name="Prohaska S."/>
            <person name="Pruitt K."/>
            <person name="Puig M."/>
            <person name="Quesneville H."/>
            <person name="Ram K.R."/>
            <person name="Rand D."/>
            <person name="Rasmussen M.D."/>
            <person name="Reed L.K."/>
            <person name="Reenan R."/>
            <person name="Reily A."/>
            <person name="Remington K.A."/>
            <person name="Rieger T.T."/>
            <person name="Ritchie M.G."/>
            <person name="Robin C."/>
            <person name="Rogers Y.H."/>
            <person name="Rohde C."/>
            <person name="Rozas J."/>
            <person name="Rubenfield M.J."/>
            <person name="Ruiz A."/>
            <person name="Russo S."/>
            <person name="Salzberg S.L."/>
            <person name="Sanchez-Gracia A."/>
            <person name="Saranga D.J."/>
            <person name="Sato H."/>
            <person name="Schaeffer S.W."/>
            <person name="Schatz M.C."/>
            <person name="Schlenke T."/>
            <person name="Schwartz R."/>
            <person name="Segarra C."/>
            <person name="Singh R.S."/>
            <person name="Sirot L."/>
            <person name="Sirota M."/>
            <person name="Sisneros N.B."/>
            <person name="Smith C.D."/>
            <person name="Smith T.F."/>
            <person name="Spieth J."/>
            <person name="Stage D.E."/>
            <person name="Stark A."/>
            <person name="Stephan W."/>
            <person name="Strausberg R.L."/>
            <person name="Strempel S."/>
            <person name="Sturgill D."/>
            <person name="Sutton G."/>
            <person name="Sutton G.G."/>
            <person name="Tao W."/>
            <person name="Teichmann S."/>
            <person name="Tobari Y.N."/>
            <person name="Tomimura Y."/>
            <person name="Tsolas J.M."/>
            <person name="Valente V.L."/>
            <person name="Venter E."/>
            <person name="Venter J.C."/>
            <person name="Vicario S."/>
            <person name="Vieira F.G."/>
            <person name="Vilella A.J."/>
            <person name="Villasante A."/>
            <person name="Walenz B."/>
            <person name="Wang J."/>
            <person name="Wasserman M."/>
            <person name="Watts T."/>
            <person name="Wilson D."/>
            <person name="Wilson R.K."/>
            <person name="Wing R.A."/>
            <person name="Wolfner M.F."/>
            <person name="Wong A."/>
            <person name="Wong G.K."/>
            <person name="Wu C.I."/>
            <person name="Wu G."/>
            <person name="Yamamoto D."/>
            <person name="Yang H.P."/>
            <person name="Yang S.P."/>
            <person name="Yorke J.A."/>
            <person name="Yoshida K."/>
            <person name="Zdobnov E."/>
            <person name="Zhang P."/>
            <person name="Zhang Y."/>
            <person name="Zimin A.V."/>
            <person name="Baldwin J."/>
            <person name="Abdouelleil A."/>
            <person name="Abdulkadir J."/>
            <person name="Abebe A."/>
            <person name="Abera B."/>
            <person name="Abreu J."/>
            <person name="Acer S.C."/>
            <person name="Aftuck L."/>
            <person name="Alexander A."/>
            <person name="An P."/>
            <person name="Anderson E."/>
            <person name="Anderson S."/>
            <person name="Arachi H."/>
            <person name="Azer M."/>
            <person name="Bachantsang P."/>
            <person name="Barry A."/>
            <person name="Bayul T."/>
            <person name="Berlin A."/>
            <person name="Bessette D."/>
            <person name="Bloom T."/>
            <person name="Blye J."/>
            <person name="Boguslavskiy L."/>
            <person name="Bonnet C."/>
            <person name="Boukhgalter B."/>
            <person name="Bourzgui I."/>
            <person name="Brown A."/>
            <person name="Cahill P."/>
            <person name="Channer S."/>
            <person name="Cheshatsang Y."/>
            <person name="Chuda L."/>
            <person name="Citroen M."/>
            <person name="Collymore A."/>
            <person name="Cooke P."/>
            <person name="Costello M."/>
            <person name="D'Aco K."/>
            <person name="Daza R."/>
            <person name="De Haan G."/>
            <person name="DeGray S."/>
            <person name="DeMaso C."/>
            <person name="Dhargay N."/>
            <person name="Dooley K."/>
            <person name="Dooley E."/>
            <person name="Doricent M."/>
            <person name="Dorje P."/>
            <person name="Dorjee K."/>
            <person name="Dupes A."/>
            <person name="Elong R."/>
            <person name="Falk J."/>
            <person name="Farina A."/>
            <person name="Faro S."/>
            <person name="Ferguson D."/>
            <person name="Fisher S."/>
            <person name="Foley C.D."/>
            <person name="Franke A."/>
            <person name="Friedrich D."/>
            <person name="Gadbois L."/>
            <person name="Gearin G."/>
            <person name="Gearin C.R."/>
            <person name="Giannoukos G."/>
            <person name="Goode T."/>
            <person name="Graham J."/>
            <person name="Grandbois E."/>
            <person name="Grewal S."/>
            <person name="Gyaltsen K."/>
            <person name="Hafez N."/>
            <person name="Hagos B."/>
            <person name="Hall J."/>
            <person name="Henson C."/>
            <person name="Hollinger A."/>
            <person name="Honan T."/>
            <person name="Huard M.D."/>
            <person name="Hughes L."/>
            <person name="Hurhula B."/>
            <person name="Husby M.E."/>
            <person name="Kamat A."/>
            <person name="Kanga B."/>
            <person name="Kashin S."/>
            <person name="Khazanovich D."/>
            <person name="Kisner P."/>
            <person name="Lance K."/>
            <person name="Lara M."/>
            <person name="Lee W."/>
            <person name="Lennon N."/>
            <person name="Letendre F."/>
            <person name="LeVine R."/>
            <person name="Lipovsky A."/>
            <person name="Liu X."/>
            <person name="Liu J."/>
            <person name="Liu S."/>
            <person name="Lokyitsang T."/>
            <person name="Lokyitsang Y."/>
            <person name="Lubonja R."/>
            <person name="Lui A."/>
            <person name="MacDonald P."/>
            <person name="Magnisalis V."/>
            <person name="Maru K."/>
            <person name="Matthews C."/>
            <person name="McCusker W."/>
            <person name="McDonough S."/>
            <person name="Mehta T."/>
            <person name="Meldrim J."/>
            <person name="Meneus L."/>
            <person name="Mihai O."/>
            <person name="Mihalev A."/>
            <person name="Mihova T."/>
            <person name="Mittelman R."/>
            <person name="Mlenga V."/>
            <person name="Montmayeur A."/>
            <person name="Mulrain L."/>
            <person name="Navidi A."/>
            <person name="Naylor J."/>
            <person name="Negash T."/>
            <person name="Nguyen T."/>
            <person name="Nguyen N."/>
            <person name="Nicol R."/>
            <person name="Norbu C."/>
            <person name="Norbu N."/>
            <person name="Novod N."/>
            <person name="O'Neill B."/>
            <person name="Osman S."/>
            <person name="Markiewicz E."/>
            <person name="Oyono O.L."/>
            <person name="Patti C."/>
            <person name="Phunkhang P."/>
            <person name="Pierre F."/>
            <person name="Priest M."/>
            <person name="Raghuraman S."/>
            <person name="Rege F."/>
            <person name="Reyes R."/>
            <person name="Rise C."/>
            <person name="Rogov P."/>
            <person name="Ross K."/>
            <person name="Ryan E."/>
            <person name="Settipalli S."/>
            <person name="Shea T."/>
            <person name="Sherpa N."/>
            <person name="Shi L."/>
            <person name="Shih D."/>
            <person name="Sparrow T."/>
            <person name="Spaulding J."/>
            <person name="Stalker J."/>
            <person name="Stange-Thomann N."/>
            <person name="Stavropoulos S."/>
            <person name="Stone C."/>
            <person name="Strader C."/>
            <person name="Tesfaye S."/>
            <person name="Thomson T."/>
            <person name="Thoulutsang Y."/>
            <person name="Thoulutsang D."/>
            <person name="Topham K."/>
            <person name="Topping I."/>
            <person name="Tsamla T."/>
            <person name="Vassiliev H."/>
            <person name="Vo A."/>
            <person name="Wangchuk T."/>
            <person name="Wangdi T."/>
            <person name="Weiand M."/>
            <person name="Wilkinson J."/>
            <person name="Wilson A."/>
            <person name="Yadav S."/>
            <person name="Young G."/>
            <person name="Yu Q."/>
            <person name="Zembek L."/>
            <person name="Zhong D."/>
            <person name="Zimmer A."/>
            <person name="Zwirko Z."/>
            <person name="Jaffe D.B."/>
            <person name="Alvarez P."/>
            <person name="Brockman W."/>
            <person name="Butler J."/>
            <person name="Chin C."/>
            <person name="Gnerre S."/>
            <person name="Grabherr M."/>
            <person name="Kleber M."/>
            <person name="Mauceli E."/>
            <person name="MacCallum I."/>
        </authorList>
    </citation>
    <scope>NUCLEOTIDE SEQUENCE [LARGE SCALE GENOMIC DNA]</scope>
    <source>
        <strain evidence="9">TSC#15010-1051.87</strain>
        <strain evidence="12">Tucson 15010-1051.87</strain>
    </source>
</reference>
<dbReference type="HOGENOM" id="CLU_048749_1_1_1"/>
<evidence type="ECO:0000313" key="10">
    <source>
        <dbReference type="EMBL" id="KRF77746.1"/>
    </source>
</evidence>
<dbReference type="Pfam" id="PF07851">
    <property type="entry name" value="TMEM120A-B"/>
    <property type="match status" value="1"/>
</dbReference>
<keyword evidence="6" id="KW-0175">Coiled coil</keyword>
<feature type="compositionally biased region" description="Low complexity" evidence="7">
    <location>
        <begin position="391"/>
        <end position="403"/>
    </location>
</feature>
<keyword evidence="5 8" id="KW-0472">Membrane</keyword>